<evidence type="ECO:0000256" key="9">
    <source>
        <dbReference type="RuleBase" id="RU003925"/>
    </source>
</evidence>
<feature type="binding site" evidence="7">
    <location>
        <begin position="125"/>
        <end position="128"/>
    </location>
    <ligand>
        <name>GTP</name>
        <dbReference type="ChEBI" id="CHEBI:37565"/>
    </ligand>
</feature>
<dbReference type="FunFam" id="3.40.50.300:FF:000393">
    <property type="entry name" value="ADP-ribosylation factor-like 2, arl2"/>
    <property type="match status" value="1"/>
</dbReference>
<comment type="caution">
    <text evidence="10">The sequence shown here is derived from an EMBL/GenBank/DDBJ whole genome shotgun (WGS) entry which is preliminary data.</text>
</comment>
<evidence type="ECO:0000313" key="10">
    <source>
        <dbReference type="EMBL" id="KAK0538609.1"/>
    </source>
</evidence>
<dbReference type="SMART" id="SM00177">
    <property type="entry name" value="ARF"/>
    <property type="match status" value="1"/>
</dbReference>
<evidence type="ECO:0000256" key="2">
    <source>
        <dbReference type="ARBA" id="ARBA00022707"/>
    </source>
</evidence>
<feature type="binding site" evidence="8">
    <location>
        <position position="30"/>
    </location>
    <ligand>
        <name>Mg(2+)</name>
        <dbReference type="ChEBI" id="CHEBI:18420"/>
    </ligand>
</feature>
<feature type="binding site" evidence="7">
    <location>
        <position position="69"/>
    </location>
    <ligand>
        <name>GTP</name>
        <dbReference type="ChEBI" id="CHEBI:37565"/>
    </ligand>
</feature>
<keyword evidence="4 7" id="KW-0342">GTP-binding</keyword>
<dbReference type="GO" id="GO:0046872">
    <property type="term" value="F:metal ion binding"/>
    <property type="evidence" value="ECO:0007669"/>
    <property type="project" value="UniProtKB-KW"/>
</dbReference>
<keyword evidence="8" id="KW-0479">Metal-binding</keyword>
<organism evidence="10 11">
    <name type="scientific">Tilletia horrida</name>
    <dbReference type="NCBI Taxonomy" id="155126"/>
    <lineage>
        <taxon>Eukaryota</taxon>
        <taxon>Fungi</taxon>
        <taxon>Dikarya</taxon>
        <taxon>Basidiomycota</taxon>
        <taxon>Ustilaginomycotina</taxon>
        <taxon>Exobasidiomycetes</taxon>
        <taxon>Tilletiales</taxon>
        <taxon>Tilletiaceae</taxon>
        <taxon>Tilletia</taxon>
    </lineage>
</organism>
<sequence length="211" mass="23516">MGLLSIIRKNKLKEKELRVLFVGLDNSGKTTIVKRINGEAIDEIAPTLGFNIKTFIHRGFTLNVWDIGGQRSLRPYWRNYFERTDAVVWVVDSCDSARMQDCHDELWSLLGEERLAGATVLIFANKQDIPGAMASEDVRRHLDLDNITTHAWRIQPCSAVTGANLLTGLDWLVSDVASRIYYHGASHAAATVDLDTRRRTEAPGAAVPTAL</sequence>
<dbReference type="Gene3D" id="3.40.50.300">
    <property type="entry name" value="P-loop containing nucleotide triphosphate hydrolases"/>
    <property type="match status" value="1"/>
</dbReference>
<evidence type="ECO:0000256" key="8">
    <source>
        <dbReference type="PIRSR" id="PIRSR606689-2"/>
    </source>
</evidence>
<dbReference type="Pfam" id="PF00025">
    <property type="entry name" value="Arf"/>
    <property type="match status" value="1"/>
</dbReference>
<evidence type="ECO:0000256" key="4">
    <source>
        <dbReference type="ARBA" id="ARBA00023134"/>
    </source>
</evidence>
<evidence type="ECO:0000256" key="3">
    <source>
        <dbReference type="ARBA" id="ARBA00022741"/>
    </source>
</evidence>
<proteinExistence type="inferred from homology"/>
<dbReference type="PANTHER" id="PTHR45697">
    <property type="entry name" value="ADP-RIBOSYLATION FACTOR-LIKE PROTEIN 2-RELATED"/>
    <property type="match status" value="1"/>
</dbReference>
<name>A0AAN6JM59_9BASI</name>
<dbReference type="InterPro" id="IPR006689">
    <property type="entry name" value="Small_GTPase_ARF/SAR"/>
</dbReference>
<dbReference type="SUPFAM" id="SSF52540">
    <property type="entry name" value="P-loop containing nucleoside triphosphate hydrolases"/>
    <property type="match status" value="1"/>
</dbReference>
<gene>
    <name evidence="10" type="primary">ARL2</name>
    <name evidence="10" type="ORF">OC842_001241</name>
</gene>
<dbReference type="InterPro" id="IPR027417">
    <property type="entry name" value="P-loop_NTPase"/>
</dbReference>
<comment type="similarity">
    <text evidence="1 9">Belongs to the small GTPase superfamily. Arf family.</text>
</comment>
<dbReference type="InterPro" id="IPR005225">
    <property type="entry name" value="Small_GTP-bd"/>
</dbReference>
<dbReference type="InterPro" id="IPR044612">
    <property type="entry name" value="ARL2/3"/>
</dbReference>
<dbReference type="EMBL" id="JAPDMQ010000042">
    <property type="protein sequence ID" value="KAK0538609.1"/>
    <property type="molecule type" value="Genomic_DNA"/>
</dbReference>
<evidence type="ECO:0000256" key="7">
    <source>
        <dbReference type="PIRSR" id="PIRSR606689-1"/>
    </source>
</evidence>
<dbReference type="Proteomes" id="UP001176521">
    <property type="component" value="Unassembled WGS sequence"/>
</dbReference>
<feature type="binding site" evidence="8">
    <location>
        <position position="47"/>
    </location>
    <ligand>
        <name>Mg(2+)</name>
        <dbReference type="ChEBI" id="CHEBI:18420"/>
    </ligand>
</feature>
<dbReference type="InterPro" id="IPR045873">
    <property type="entry name" value="Arl2"/>
</dbReference>
<evidence type="ECO:0000256" key="6">
    <source>
        <dbReference type="ARBA" id="ARBA00026198"/>
    </source>
</evidence>
<protein>
    <recommendedName>
        <fullName evidence="6">ADP-ribosylation factor-like protein 2</fullName>
    </recommendedName>
</protein>
<keyword evidence="8" id="KW-0460">Magnesium</keyword>
<feature type="binding site" evidence="7">
    <location>
        <begin position="23"/>
        <end position="30"/>
    </location>
    <ligand>
        <name>GTP</name>
        <dbReference type="ChEBI" id="CHEBI:37565"/>
    </ligand>
</feature>
<accession>A0AAN6JM59</accession>
<reference evidence="10" key="1">
    <citation type="journal article" date="2023" name="PhytoFront">
        <title>Draft Genome Resources of Seven Strains of Tilletia horrida, Causal Agent of Kernel Smut of Rice.</title>
        <authorList>
            <person name="Khanal S."/>
            <person name="Antony Babu S."/>
            <person name="Zhou X.G."/>
        </authorList>
    </citation>
    <scope>NUCLEOTIDE SEQUENCE</scope>
    <source>
        <strain evidence="10">TX3</strain>
    </source>
</reference>
<dbReference type="GO" id="GO:0005525">
    <property type="term" value="F:GTP binding"/>
    <property type="evidence" value="ECO:0007669"/>
    <property type="project" value="UniProtKB-KW"/>
</dbReference>
<dbReference type="SMART" id="SM00178">
    <property type="entry name" value="SAR"/>
    <property type="match status" value="1"/>
</dbReference>
<dbReference type="AlphaFoldDB" id="A0AAN6JM59"/>
<dbReference type="PRINTS" id="PR00328">
    <property type="entry name" value="SAR1GTPBP"/>
</dbReference>
<dbReference type="CDD" id="cd04154">
    <property type="entry name" value="Arl2"/>
    <property type="match status" value="1"/>
</dbReference>
<dbReference type="GO" id="GO:0003924">
    <property type="term" value="F:GTPase activity"/>
    <property type="evidence" value="ECO:0007669"/>
    <property type="project" value="InterPro"/>
</dbReference>
<dbReference type="PROSITE" id="PS51417">
    <property type="entry name" value="ARF"/>
    <property type="match status" value="1"/>
</dbReference>
<evidence type="ECO:0000256" key="1">
    <source>
        <dbReference type="ARBA" id="ARBA00010290"/>
    </source>
</evidence>
<keyword evidence="3 7" id="KW-0547">Nucleotide-binding</keyword>
<keyword evidence="2" id="KW-0519">Myristate</keyword>
<keyword evidence="11" id="KW-1185">Reference proteome</keyword>
<evidence type="ECO:0000313" key="11">
    <source>
        <dbReference type="Proteomes" id="UP001176521"/>
    </source>
</evidence>
<evidence type="ECO:0000256" key="5">
    <source>
        <dbReference type="ARBA" id="ARBA00023288"/>
    </source>
</evidence>
<dbReference type="NCBIfam" id="TIGR00231">
    <property type="entry name" value="small_GTP"/>
    <property type="match status" value="1"/>
</dbReference>
<keyword evidence="5" id="KW-0449">Lipoprotein</keyword>